<protein>
    <submittedName>
        <fullName evidence="4">SDR family oxidoreductase</fullName>
        <ecNumber evidence="4">1.-.-.-</ecNumber>
    </submittedName>
</protein>
<dbReference type="EMBL" id="JBHSLV010000033">
    <property type="protein sequence ID" value="MFC5394855.1"/>
    <property type="molecule type" value="Genomic_DNA"/>
</dbReference>
<evidence type="ECO:0000313" key="4">
    <source>
        <dbReference type="EMBL" id="MFC5394855.1"/>
    </source>
</evidence>
<dbReference type="Pfam" id="PF00106">
    <property type="entry name" value="adh_short"/>
    <property type="match status" value="1"/>
</dbReference>
<name>A0ABW0HCW7_9HYPH</name>
<comment type="caution">
    <text evidence="4">The sequence shown here is derived from an EMBL/GenBank/DDBJ whole genome shotgun (WGS) entry which is preliminary data.</text>
</comment>
<dbReference type="Gene3D" id="3.40.50.720">
    <property type="entry name" value="NAD(P)-binding Rossmann-like Domain"/>
    <property type="match status" value="1"/>
</dbReference>
<evidence type="ECO:0000256" key="2">
    <source>
        <dbReference type="ARBA" id="ARBA00023002"/>
    </source>
</evidence>
<dbReference type="PANTHER" id="PTHR44196">
    <property type="entry name" value="DEHYDROGENASE/REDUCTASE SDR FAMILY MEMBER 7B"/>
    <property type="match status" value="1"/>
</dbReference>
<dbReference type="PROSITE" id="PS00061">
    <property type="entry name" value="ADH_SHORT"/>
    <property type="match status" value="1"/>
</dbReference>
<dbReference type="PRINTS" id="PR00081">
    <property type="entry name" value="GDHRDH"/>
</dbReference>
<dbReference type="EC" id="1.-.-.-" evidence="4"/>
<keyword evidence="5" id="KW-1185">Reference proteome</keyword>
<feature type="domain" description="Ketoreductase" evidence="3">
    <location>
        <begin position="8"/>
        <end position="184"/>
    </location>
</feature>
<dbReference type="InterPro" id="IPR057326">
    <property type="entry name" value="KR_dom"/>
</dbReference>
<reference evidence="5" key="1">
    <citation type="journal article" date="2019" name="Int. J. Syst. Evol. Microbiol.">
        <title>The Global Catalogue of Microorganisms (GCM) 10K type strain sequencing project: providing services to taxonomists for standard genome sequencing and annotation.</title>
        <authorList>
            <consortium name="The Broad Institute Genomics Platform"/>
            <consortium name="The Broad Institute Genome Sequencing Center for Infectious Disease"/>
            <person name="Wu L."/>
            <person name="Ma J."/>
        </authorList>
    </citation>
    <scope>NUCLEOTIDE SEQUENCE [LARGE SCALE GENOMIC DNA]</scope>
    <source>
        <strain evidence="5">CGMCC 1.16326</strain>
    </source>
</reference>
<dbReference type="InterPro" id="IPR002347">
    <property type="entry name" value="SDR_fam"/>
</dbReference>
<dbReference type="InterPro" id="IPR036291">
    <property type="entry name" value="NAD(P)-bd_dom_sf"/>
</dbReference>
<organism evidence="4 5">
    <name type="scientific">Bosea vestrisii</name>
    <dbReference type="NCBI Taxonomy" id="151416"/>
    <lineage>
        <taxon>Bacteria</taxon>
        <taxon>Pseudomonadati</taxon>
        <taxon>Pseudomonadota</taxon>
        <taxon>Alphaproteobacteria</taxon>
        <taxon>Hyphomicrobiales</taxon>
        <taxon>Boseaceae</taxon>
        <taxon>Bosea</taxon>
    </lineage>
</organism>
<dbReference type="PANTHER" id="PTHR44196:SF1">
    <property type="entry name" value="DEHYDROGENASE_REDUCTASE SDR FAMILY MEMBER 7B"/>
    <property type="match status" value="1"/>
</dbReference>
<accession>A0ABW0HCW7</accession>
<sequence>MTQDLSGKTAAISGAASGIGLACAKRLLAAGARVVLVDRDGRALDQACAPLGPNAIPLVLDLTDPASVAGMLPQILDKAGPLDIFHANAGAYVGGPVSEGDPDAWDRMLNLNINAVFRSIHAVLPHMIARKTGDILVTSSVAGVVPVVWEPVYTASKHAVQAFVHTVRRQVIPHGLRVGAILPGPVVTALIADWPQDKLEAERARGGLIEPEEVAEAVHFMLTRPRNVTIRDLVILPQSTDL</sequence>
<evidence type="ECO:0000313" key="5">
    <source>
        <dbReference type="Proteomes" id="UP001596104"/>
    </source>
</evidence>
<dbReference type="InterPro" id="IPR020904">
    <property type="entry name" value="Sc_DH/Rdtase_CS"/>
</dbReference>
<dbReference type="SMART" id="SM00822">
    <property type="entry name" value="PKS_KR"/>
    <property type="match status" value="1"/>
</dbReference>
<keyword evidence="2 4" id="KW-0560">Oxidoreductase</keyword>
<proteinExistence type="inferred from homology"/>
<comment type="similarity">
    <text evidence="1">Belongs to the short-chain dehydrogenases/reductases (SDR) family.</text>
</comment>
<dbReference type="SUPFAM" id="SSF51735">
    <property type="entry name" value="NAD(P)-binding Rossmann-fold domains"/>
    <property type="match status" value="1"/>
</dbReference>
<dbReference type="GO" id="GO:0016491">
    <property type="term" value="F:oxidoreductase activity"/>
    <property type="evidence" value="ECO:0007669"/>
    <property type="project" value="UniProtKB-KW"/>
</dbReference>
<evidence type="ECO:0000256" key="1">
    <source>
        <dbReference type="ARBA" id="ARBA00006484"/>
    </source>
</evidence>
<evidence type="ECO:0000259" key="3">
    <source>
        <dbReference type="SMART" id="SM00822"/>
    </source>
</evidence>
<dbReference type="CDD" id="cd05233">
    <property type="entry name" value="SDR_c"/>
    <property type="match status" value="1"/>
</dbReference>
<gene>
    <name evidence="4" type="ORF">ACFPPC_19640</name>
</gene>
<dbReference type="RefSeq" id="WP_377010424.1">
    <property type="nucleotide sequence ID" value="NZ_JBHSLV010000033.1"/>
</dbReference>
<dbReference type="Proteomes" id="UP001596104">
    <property type="component" value="Unassembled WGS sequence"/>
</dbReference>